<feature type="domain" description="HTH marR-type" evidence="1">
    <location>
        <begin position="26"/>
        <end position="126"/>
    </location>
</feature>
<reference evidence="3" key="1">
    <citation type="journal article" date="2019" name="Int. J. Syst. Evol. Microbiol.">
        <title>The Global Catalogue of Microorganisms (GCM) 10K type strain sequencing project: providing services to taxonomists for standard genome sequencing and annotation.</title>
        <authorList>
            <consortium name="The Broad Institute Genomics Platform"/>
            <consortium name="The Broad Institute Genome Sequencing Center for Infectious Disease"/>
            <person name="Wu L."/>
            <person name="Ma J."/>
        </authorList>
    </citation>
    <scope>NUCLEOTIDE SEQUENCE [LARGE SCALE GENOMIC DNA]</scope>
    <source>
        <strain evidence="3">CGMCC 1.12769</strain>
    </source>
</reference>
<accession>A0ABQ1Y8K2</accession>
<dbReference type="SUPFAM" id="SSF46785">
    <property type="entry name" value="Winged helix' DNA-binding domain"/>
    <property type="match status" value="1"/>
</dbReference>
<dbReference type="RefSeq" id="WP_188536608.1">
    <property type="nucleotide sequence ID" value="NZ_BMFT01000001.1"/>
</dbReference>
<dbReference type="InterPro" id="IPR036388">
    <property type="entry name" value="WH-like_DNA-bd_sf"/>
</dbReference>
<evidence type="ECO:0000259" key="1">
    <source>
        <dbReference type="SMART" id="SM00347"/>
    </source>
</evidence>
<protein>
    <recommendedName>
        <fullName evidence="1">HTH marR-type domain-containing protein</fullName>
    </recommendedName>
</protein>
<dbReference type="Gene3D" id="1.10.10.10">
    <property type="entry name" value="Winged helix-like DNA-binding domain superfamily/Winged helix DNA-binding domain"/>
    <property type="match status" value="1"/>
</dbReference>
<dbReference type="Pfam" id="PF12802">
    <property type="entry name" value="MarR_2"/>
    <property type="match status" value="1"/>
</dbReference>
<evidence type="ECO:0000313" key="3">
    <source>
        <dbReference type="Proteomes" id="UP000659344"/>
    </source>
</evidence>
<keyword evidence="3" id="KW-1185">Reference proteome</keyword>
<proteinExistence type="predicted"/>
<comment type="caution">
    <text evidence="2">The sequence shown here is derived from an EMBL/GenBank/DDBJ whole genome shotgun (WGS) entry which is preliminary data.</text>
</comment>
<gene>
    <name evidence="2" type="ORF">GCM10008013_11060</name>
</gene>
<dbReference type="Proteomes" id="UP000659344">
    <property type="component" value="Unassembled WGS sequence"/>
</dbReference>
<dbReference type="InterPro" id="IPR000835">
    <property type="entry name" value="HTH_MarR-typ"/>
</dbReference>
<dbReference type="EMBL" id="BMFT01000001">
    <property type="protein sequence ID" value="GGH16338.1"/>
    <property type="molecule type" value="Genomic_DNA"/>
</dbReference>
<organism evidence="2 3">
    <name type="scientific">Paenibacillus segetis</name>
    <dbReference type="NCBI Taxonomy" id="1325360"/>
    <lineage>
        <taxon>Bacteria</taxon>
        <taxon>Bacillati</taxon>
        <taxon>Bacillota</taxon>
        <taxon>Bacilli</taxon>
        <taxon>Bacillales</taxon>
        <taxon>Paenibacillaceae</taxon>
        <taxon>Paenibacillus</taxon>
    </lineage>
</organism>
<name>A0ABQ1Y8K2_9BACL</name>
<dbReference type="InterPro" id="IPR036390">
    <property type="entry name" value="WH_DNA-bd_sf"/>
</dbReference>
<evidence type="ECO:0000313" key="2">
    <source>
        <dbReference type="EMBL" id="GGH16338.1"/>
    </source>
</evidence>
<sequence length="138" mass="16147">MKDYIQHLNLIDLLSEKHTFLRKKIAELSDNEINKTENHILAMLEVYEKLSIAELSRIIGISRQGTHKYVQGLLAREYVQVLDVEGNLRDKHIVLTSKGVECCERLLIVKQQLIQQIEDKIGKEHTQFLKDILKQDWI</sequence>
<dbReference type="SMART" id="SM00347">
    <property type="entry name" value="HTH_MARR"/>
    <property type="match status" value="1"/>
</dbReference>